<keyword evidence="1" id="KW-0732">Signal</keyword>
<evidence type="ECO:0000313" key="3">
    <source>
        <dbReference type="Proteomes" id="UP001365542"/>
    </source>
</evidence>
<dbReference type="AlphaFoldDB" id="A0AAV9XH64"/>
<evidence type="ECO:0000256" key="1">
    <source>
        <dbReference type="SAM" id="SignalP"/>
    </source>
</evidence>
<name>A0AAV9XH64_9PEZI</name>
<accession>A0AAV9XH64</accession>
<sequence length="318" mass="34398">MSTHLLLAVRLLAVLSLATTTLSAGTTYKCNSQTASMFHQDCVTAANQLVLSLTRDDSLTHIPNDDIMHSYMNCQATLQATGGEKTIEGPSLLLSFAQIGARCQDGTFATQGGTIDGTLKGVANWKRESSTIKPRSKPDKGSIWAPSRLFRRNQPDLMTPSQELNKRADMMSAKKGANGDIYRLMVGSSAGVADIAPSSSKVSSTFVQRSREFLQHNFKRTDASDLVFGNAYPISGSHVSVISLGVKLRGGQKSWSEFIQGQKDNGETVQSLIADGLTMFATNKYVAAYFIVLNNSGQQVFDFLIYGYDSVDTPVPSS</sequence>
<protein>
    <submittedName>
        <fullName evidence="2">Uncharacterized protein</fullName>
    </submittedName>
</protein>
<feature type="signal peptide" evidence="1">
    <location>
        <begin position="1"/>
        <end position="23"/>
    </location>
</feature>
<comment type="caution">
    <text evidence="2">The sequence shown here is derived from an EMBL/GenBank/DDBJ whole genome shotgun (WGS) entry which is preliminary data.</text>
</comment>
<evidence type="ECO:0000313" key="2">
    <source>
        <dbReference type="EMBL" id="KAK6541435.1"/>
    </source>
</evidence>
<feature type="chain" id="PRO_5043631449" evidence="1">
    <location>
        <begin position="24"/>
        <end position="318"/>
    </location>
</feature>
<keyword evidence="3" id="KW-1185">Reference proteome</keyword>
<dbReference type="Proteomes" id="UP001365542">
    <property type="component" value="Unassembled WGS sequence"/>
</dbReference>
<reference evidence="2 3" key="1">
    <citation type="submission" date="2019-10" db="EMBL/GenBank/DDBJ databases">
        <authorList>
            <person name="Palmer J.M."/>
        </authorList>
    </citation>
    <scope>NUCLEOTIDE SEQUENCE [LARGE SCALE GENOMIC DNA]</scope>
    <source>
        <strain evidence="2 3">TWF694</strain>
    </source>
</reference>
<organism evidence="2 3">
    <name type="scientific">Orbilia ellipsospora</name>
    <dbReference type="NCBI Taxonomy" id="2528407"/>
    <lineage>
        <taxon>Eukaryota</taxon>
        <taxon>Fungi</taxon>
        <taxon>Dikarya</taxon>
        <taxon>Ascomycota</taxon>
        <taxon>Pezizomycotina</taxon>
        <taxon>Orbiliomycetes</taxon>
        <taxon>Orbiliales</taxon>
        <taxon>Orbiliaceae</taxon>
        <taxon>Orbilia</taxon>
    </lineage>
</organism>
<gene>
    <name evidence="2" type="ORF">TWF694_007246</name>
</gene>
<dbReference type="EMBL" id="JAVHJO010000003">
    <property type="protein sequence ID" value="KAK6541435.1"/>
    <property type="molecule type" value="Genomic_DNA"/>
</dbReference>
<proteinExistence type="predicted"/>